<protein>
    <recommendedName>
        <fullName evidence="2">CBF1-interacting co-repressor CIR N-terminal domain-containing protein</fullName>
    </recommendedName>
</protein>
<keyword evidence="4" id="KW-1185">Reference proteome</keyword>
<feature type="compositionally biased region" description="Basic residues" evidence="1">
    <location>
        <begin position="393"/>
        <end position="404"/>
    </location>
</feature>
<feature type="region of interest" description="Disordered" evidence="1">
    <location>
        <begin position="202"/>
        <end position="404"/>
    </location>
</feature>
<feature type="compositionally biased region" description="Basic and acidic residues" evidence="1">
    <location>
        <begin position="245"/>
        <end position="274"/>
    </location>
</feature>
<dbReference type="AlphaFoldDB" id="A0AAE0NU76"/>
<proteinExistence type="predicted"/>
<feature type="compositionally biased region" description="Basic and acidic residues" evidence="1">
    <location>
        <begin position="308"/>
        <end position="377"/>
    </location>
</feature>
<feature type="region of interest" description="Disordered" evidence="1">
    <location>
        <begin position="147"/>
        <end position="172"/>
    </location>
</feature>
<comment type="caution">
    <text evidence="3">The sequence shown here is derived from an EMBL/GenBank/DDBJ whole genome shotgun (WGS) entry which is preliminary data.</text>
</comment>
<dbReference type="InterPro" id="IPR039875">
    <property type="entry name" value="LENG1-like"/>
</dbReference>
<reference evidence="3" key="1">
    <citation type="journal article" date="2023" name="Mol. Phylogenet. Evol.">
        <title>Genome-scale phylogeny and comparative genomics of the fungal order Sordariales.</title>
        <authorList>
            <person name="Hensen N."/>
            <person name="Bonometti L."/>
            <person name="Westerberg I."/>
            <person name="Brannstrom I.O."/>
            <person name="Guillou S."/>
            <person name="Cros-Aarteil S."/>
            <person name="Calhoun S."/>
            <person name="Haridas S."/>
            <person name="Kuo A."/>
            <person name="Mondo S."/>
            <person name="Pangilinan J."/>
            <person name="Riley R."/>
            <person name="LaButti K."/>
            <person name="Andreopoulos B."/>
            <person name="Lipzen A."/>
            <person name="Chen C."/>
            <person name="Yan M."/>
            <person name="Daum C."/>
            <person name="Ng V."/>
            <person name="Clum A."/>
            <person name="Steindorff A."/>
            <person name="Ohm R.A."/>
            <person name="Martin F."/>
            <person name="Silar P."/>
            <person name="Natvig D.O."/>
            <person name="Lalanne C."/>
            <person name="Gautier V."/>
            <person name="Ament-Velasquez S.L."/>
            <person name="Kruys A."/>
            <person name="Hutchinson M.I."/>
            <person name="Powell A.J."/>
            <person name="Barry K."/>
            <person name="Miller A.N."/>
            <person name="Grigoriev I.V."/>
            <person name="Debuchy R."/>
            <person name="Gladieux P."/>
            <person name="Hiltunen Thoren M."/>
            <person name="Johannesson H."/>
        </authorList>
    </citation>
    <scope>NUCLEOTIDE SEQUENCE</scope>
    <source>
        <strain evidence="3">CBS 232.78</strain>
    </source>
</reference>
<accession>A0AAE0NU76</accession>
<dbReference type="SMART" id="SM01083">
    <property type="entry name" value="Cir_N"/>
    <property type="match status" value="1"/>
</dbReference>
<gene>
    <name evidence="3" type="ORF">B0H63DRAFT_470266</name>
</gene>
<dbReference type="InterPro" id="IPR019339">
    <property type="entry name" value="CIR_N_dom"/>
</dbReference>
<feature type="region of interest" description="Disordered" evidence="1">
    <location>
        <begin position="25"/>
        <end position="95"/>
    </location>
</feature>
<evidence type="ECO:0000313" key="4">
    <source>
        <dbReference type="Proteomes" id="UP001285441"/>
    </source>
</evidence>
<feature type="compositionally biased region" description="Basic and acidic residues" evidence="1">
    <location>
        <begin position="281"/>
        <end position="299"/>
    </location>
</feature>
<feature type="compositionally biased region" description="Basic and acidic residues" evidence="1">
    <location>
        <begin position="215"/>
        <end position="228"/>
    </location>
</feature>
<dbReference type="EMBL" id="JAULSW010000003">
    <property type="protein sequence ID" value="KAK3387540.1"/>
    <property type="molecule type" value="Genomic_DNA"/>
</dbReference>
<feature type="compositionally biased region" description="Basic and acidic residues" evidence="1">
    <location>
        <begin position="383"/>
        <end position="392"/>
    </location>
</feature>
<feature type="compositionally biased region" description="Basic and acidic residues" evidence="1">
    <location>
        <begin position="25"/>
        <end position="47"/>
    </location>
</feature>
<sequence>MVLHLLGKKSWNVYNADNVARVQRDEAAARAREEAEEQRMQEVDAARRLAILRGEAPPPLPPPPEEDKQGDSSAGGHHRTRDYGARSARKRKRVGEDDTDFELRIARENFEAGSAAANRLATVSVKASSSISLVDSKGHISLFSEADERPIHGTHGEKNEEAEREAAKKKRELQDQYQMRLVNAAGKDGLGLTNVWYATPDGDAASSLVPTKNVFGKDDPDRKVREAARLSASDPLAMMKWGAAKVRELEKNRKQEAEQRKRELELLRQEERREKKLKRTRRDETEREGERIRAADRSSPHHRRSGSPRREESSYRRRESHHRDEEDSYEKRRYREDDRRHRHSHGADDGDQERRHDRSDRYRDGDRHHRRESERREHREHRQRGLHDSDRHSSRHRHSRADER</sequence>
<dbReference type="PANTHER" id="PTHR22093:SF0">
    <property type="entry name" value="LEUKOCYTE RECEPTOR CLUSTER MEMBER 1"/>
    <property type="match status" value="1"/>
</dbReference>
<reference evidence="3" key="2">
    <citation type="submission" date="2023-06" db="EMBL/GenBank/DDBJ databases">
        <authorList>
            <consortium name="Lawrence Berkeley National Laboratory"/>
            <person name="Haridas S."/>
            <person name="Hensen N."/>
            <person name="Bonometti L."/>
            <person name="Westerberg I."/>
            <person name="Brannstrom I.O."/>
            <person name="Guillou S."/>
            <person name="Cros-Aarteil S."/>
            <person name="Calhoun S."/>
            <person name="Kuo A."/>
            <person name="Mondo S."/>
            <person name="Pangilinan J."/>
            <person name="Riley R."/>
            <person name="LaButti K."/>
            <person name="Andreopoulos B."/>
            <person name="Lipzen A."/>
            <person name="Chen C."/>
            <person name="Yanf M."/>
            <person name="Daum C."/>
            <person name="Ng V."/>
            <person name="Clum A."/>
            <person name="Steindorff A."/>
            <person name="Ohm R."/>
            <person name="Martin F."/>
            <person name="Silar P."/>
            <person name="Natvig D."/>
            <person name="Lalanne C."/>
            <person name="Gautier V."/>
            <person name="Ament-velasquez S.L."/>
            <person name="Kruys A."/>
            <person name="Hutchinson M.I."/>
            <person name="Powell A.J."/>
            <person name="Barry K."/>
            <person name="Miller A.N."/>
            <person name="Grigoriev I.V."/>
            <person name="Debuchy R."/>
            <person name="Gladieux P."/>
            <person name="Thoren M.H."/>
            <person name="Johannesson H."/>
        </authorList>
    </citation>
    <scope>NUCLEOTIDE SEQUENCE</scope>
    <source>
        <strain evidence="3">CBS 232.78</strain>
    </source>
</reference>
<evidence type="ECO:0000259" key="2">
    <source>
        <dbReference type="SMART" id="SM01083"/>
    </source>
</evidence>
<dbReference type="Proteomes" id="UP001285441">
    <property type="component" value="Unassembled WGS sequence"/>
</dbReference>
<feature type="compositionally biased region" description="Basic and acidic residues" evidence="1">
    <location>
        <begin position="147"/>
        <end position="166"/>
    </location>
</feature>
<organism evidence="3 4">
    <name type="scientific">Podospora didyma</name>
    <dbReference type="NCBI Taxonomy" id="330526"/>
    <lineage>
        <taxon>Eukaryota</taxon>
        <taxon>Fungi</taxon>
        <taxon>Dikarya</taxon>
        <taxon>Ascomycota</taxon>
        <taxon>Pezizomycotina</taxon>
        <taxon>Sordariomycetes</taxon>
        <taxon>Sordariomycetidae</taxon>
        <taxon>Sordariales</taxon>
        <taxon>Podosporaceae</taxon>
        <taxon>Podospora</taxon>
    </lineage>
</organism>
<dbReference type="PANTHER" id="PTHR22093">
    <property type="entry name" value="LEUKOCYTE RECEPTOR CLUSTER LRC MEMBER 1"/>
    <property type="match status" value="1"/>
</dbReference>
<name>A0AAE0NU76_9PEZI</name>
<evidence type="ECO:0000256" key="1">
    <source>
        <dbReference type="SAM" id="MobiDB-lite"/>
    </source>
</evidence>
<evidence type="ECO:0000313" key="3">
    <source>
        <dbReference type="EMBL" id="KAK3387540.1"/>
    </source>
</evidence>
<feature type="domain" description="CBF1-interacting co-repressor CIR N-terminal" evidence="2">
    <location>
        <begin position="10"/>
        <end position="46"/>
    </location>
</feature>